<dbReference type="AlphaFoldDB" id="A0A377A2Z9"/>
<reference evidence="2 3" key="1">
    <citation type="submission" date="2018-06" db="EMBL/GenBank/DDBJ databases">
        <authorList>
            <consortium name="Pathogen Informatics"/>
            <person name="Doyle S."/>
        </authorList>
    </citation>
    <scope>NUCLEOTIDE SEQUENCE [LARGE SCALE GENOMIC DNA]</scope>
    <source>
        <strain evidence="2 3">NCTC8179</strain>
    </source>
</reference>
<sequence length="163" mass="18118">MKNDIGQRLREERERLGLSQVAMSDIGGVKKLTQLRYEKGDSFPDAAYLAALSRFGLDVQYVVLGIHSPETYNDDEQELITRFRAASLDVKNAVIGALKGAISEKETQPSGRELNISGGNNRIAGRDYNETRAGDSREVTWPSTQTVQTIALLGVIFTKRIFR</sequence>
<dbReference type="Proteomes" id="UP000255543">
    <property type="component" value="Unassembled WGS sequence"/>
</dbReference>
<organism evidence="2 3">
    <name type="scientific">Escherichia coli</name>
    <dbReference type="NCBI Taxonomy" id="562"/>
    <lineage>
        <taxon>Bacteria</taxon>
        <taxon>Pseudomonadati</taxon>
        <taxon>Pseudomonadota</taxon>
        <taxon>Gammaproteobacteria</taxon>
        <taxon>Enterobacterales</taxon>
        <taxon>Enterobacteriaceae</taxon>
        <taxon>Escherichia</taxon>
    </lineage>
</organism>
<name>A0A377A2Z9_ECOLX</name>
<dbReference type="InterPro" id="IPR010982">
    <property type="entry name" value="Lambda_DNA-bd_dom_sf"/>
</dbReference>
<evidence type="ECO:0000259" key="1">
    <source>
        <dbReference type="PROSITE" id="PS50943"/>
    </source>
</evidence>
<protein>
    <submittedName>
        <fullName evidence="2">Regulator</fullName>
    </submittedName>
</protein>
<dbReference type="SMART" id="SM00530">
    <property type="entry name" value="HTH_XRE"/>
    <property type="match status" value="1"/>
</dbReference>
<evidence type="ECO:0000313" key="2">
    <source>
        <dbReference type="EMBL" id="STK93378.1"/>
    </source>
</evidence>
<dbReference type="Gene3D" id="1.10.260.40">
    <property type="entry name" value="lambda repressor-like DNA-binding domains"/>
    <property type="match status" value="1"/>
</dbReference>
<dbReference type="GO" id="GO:0003677">
    <property type="term" value="F:DNA binding"/>
    <property type="evidence" value="ECO:0007669"/>
    <property type="project" value="InterPro"/>
</dbReference>
<accession>A0A377A2Z9</accession>
<feature type="domain" description="HTH cro/C1-type" evidence="1">
    <location>
        <begin position="9"/>
        <end position="62"/>
    </location>
</feature>
<dbReference type="CDD" id="cd00093">
    <property type="entry name" value="HTH_XRE"/>
    <property type="match status" value="1"/>
</dbReference>
<evidence type="ECO:0000313" key="3">
    <source>
        <dbReference type="Proteomes" id="UP000255543"/>
    </source>
</evidence>
<dbReference type="SUPFAM" id="SSF47413">
    <property type="entry name" value="lambda repressor-like DNA-binding domains"/>
    <property type="match status" value="1"/>
</dbReference>
<gene>
    <name evidence="2" type="ORF">NCTC8179_04172</name>
</gene>
<proteinExistence type="predicted"/>
<dbReference type="PROSITE" id="PS50943">
    <property type="entry name" value="HTH_CROC1"/>
    <property type="match status" value="1"/>
</dbReference>
<dbReference type="InterPro" id="IPR001387">
    <property type="entry name" value="Cro/C1-type_HTH"/>
</dbReference>
<dbReference type="EMBL" id="UGEB01000001">
    <property type="protein sequence ID" value="STK93378.1"/>
    <property type="molecule type" value="Genomic_DNA"/>
</dbReference>